<dbReference type="Pfam" id="PF05834">
    <property type="entry name" value="Lycopene_cycl"/>
    <property type="match status" value="1"/>
</dbReference>
<gene>
    <name evidence="1" type="ORF">UXQ13_12535</name>
</gene>
<accession>A0ABU8E6M7</accession>
<sequence>MTSSARWDVVVAGAGPAGLAVAAACAGRGLSVVVVAPALRPWTQTYGLWADELAEAETALLGGTPAGTRYPTTLVRTGAGDHDVGRAYARLDNARVHATLLDRVGEVRTGTVEEVRAGRTAVLADGTELTGGVVVDARGSGPGTAQQRAWGVQVEGPVPDVVPGDGALLMDWAALRDPARRQAPAFLYGMGLDDGTVLLEATSLAARPPVPLPQLRDRLHAYLAQRGLRTVGDPEKVAIVLDAPATRSGAAPVGAAAGLVHPATGYSVATSLRLGPVVADAVVRGAGPAEVQALVRSRRRRATLALLGLGREVLLGLDEAQTDAFFAAFFTLPQRAWAAYLDVGSSPTAVAAAMLRVAAALPPSGRRTLLAGVARSLRRQTPGR</sequence>
<evidence type="ECO:0000313" key="1">
    <source>
        <dbReference type="EMBL" id="MEI4279294.1"/>
    </source>
</evidence>
<proteinExistence type="predicted"/>
<dbReference type="PANTHER" id="PTHR39757">
    <property type="match status" value="1"/>
</dbReference>
<comment type="caution">
    <text evidence="1">The sequence shown here is derived from an EMBL/GenBank/DDBJ whole genome shotgun (WGS) entry which is preliminary data.</text>
</comment>
<dbReference type="SUPFAM" id="SSF51905">
    <property type="entry name" value="FAD/NAD(P)-binding domain"/>
    <property type="match status" value="1"/>
</dbReference>
<dbReference type="PROSITE" id="PS51257">
    <property type="entry name" value="PROKAR_LIPOPROTEIN"/>
    <property type="match status" value="1"/>
</dbReference>
<evidence type="ECO:0000313" key="2">
    <source>
        <dbReference type="Proteomes" id="UP001373496"/>
    </source>
</evidence>
<keyword evidence="2" id="KW-1185">Reference proteome</keyword>
<dbReference type="RefSeq" id="WP_225235651.1">
    <property type="nucleotide sequence ID" value="NZ_JBAPLV010000012.1"/>
</dbReference>
<reference evidence="1 2" key="1">
    <citation type="submission" date="2024-03" db="EMBL/GenBank/DDBJ databases">
        <title>Draft genome sequence of Klenkia terrae.</title>
        <authorList>
            <person name="Duangmal K."/>
            <person name="Chantavorakit T."/>
        </authorList>
    </citation>
    <scope>NUCLEOTIDE SEQUENCE [LARGE SCALE GENOMIC DNA]</scope>
    <source>
        <strain evidence="1 2">JCM 17786</strain>
    </source>
</reference>
<organism evidence="1 2">
    <name type="scientific">Klenkia terrae</name>
    <dbReference type="NCBI Taxonomy" id="1052259"/>
    <lineage>
        <taxon>Bacteria</taxon>
        <taxon>Bacillati</taxon>
        <taxon>Actinomycetota</taxon>
        <taxon>Actinomycetes</taxon>
        <taxon>Geodermatophilales</taxon>
        <taxon>Geodermatophilaceae</taxon>
        <taxon>Klenkia</taxon>
    </lineage>
</organism>
<name>A0ABU8E6M7_9ACTN</name>
<protein>
    <submittedName>
        <fullName evidence="1">Lycopene cyclase family protein</fullName>
    </submittedName>
</protein>
<dbReference type="Proteomes" id="UP001373496">
    <property type="component" value="Unassembled WGS sequence"/>
</dbReference>
<dbReference type="Gene3D" id="3.50.50.60">
    <property type="entry name" value="FAD/NAD(P)-binding domain"/>
    <property type="match status" value="1"/>
</dbReference>
<dbReference type="InterPro" id="IPR036188">
    <property type="entry name" value="FAD/NAD-bd_sf"/>
</dbReference>
<dbReference type="PANTHER" id="PTHR39757:SF5">
    <property type="entry name" value="OS02G0190600 PROTEIN"/>
    <property type="match status" value="1"/>
</dbReference>
<dbReference type="EMBL" id="JBAPLV010000012">
    <property type="protein sequence ID" value="MEI4279294.1"/>
    <property type="molecule type" value="Genomic_DNA"/>
</dbReference>